<feature type="region of interest" description="Disordered" evidence="1">
    <location>
        <begin position="255"/>
        <end position="280"/>
    </location>
</feature>
<name>A0A380WQ87_AMIAI</name>
<evidence type="ECO:0008006" key="4">
    <source>
        <dbReference type="Google" id="ProtNLM"/>
    </source>
</evidence>
<reference evidence="2 3" key="1">
    <citation type="submission" date="2018-06" db="EMBL/GenBank/DDBJ databases">
        <authorList>
            <consortium name="Pathogen Informatics"/>
            <person name="Doyle S."/>
        </authorList>
    </citation>
    <scope>NUCLEOTIDE SEQUENCE [LARGE SCALE GENOMIC DNA]</scope>
    <source>
        <strain evidence="2 3">NCTC10684</strain>
    </source>
</reference>
<proteinExistence type="predicted"/>
<evidence type="ECO:0000313" key="3">
    <source>
        <dbReference type="Proteomes" id="UP000254701"/>
    </source>
</evidence>
<evidence type="ECO:0000313" key="2">
    <source>
        <dbReference type="EMBL" id="SUU91018.1"/>
    </source>
</evidence>
<dbReference type="Pfam" id="PF14284">
    <property type="entry name" value="PcfJ"/>
    <property type="match status" value="1"/>
</dbReference>
<dbReference type="InterPro" id="IPR025586">
    <property type="entry name" value="PcfJ"/>
</dbReference>
<accession>A0A380WQ87</accession>
<gene>
    <name evidence="2" type="ORF">NCTC10684_04279</name>
</gene>
<evidence type="ECO:0000256" key="1">
    <source>
        <dbReference type="SAM" id="MobiDB-lite"/>
    </source>
</evidence>
<dbReference type="Proteomes" id="UP000254701">
    <property type="component" value="Unassembled WGS sequence"/>
</dbReference>
<organism evidence="2 3">
    <name type="scientific">Aminobacter aminovorans</name>
    <name type="common">Chelatobacter heintzii</name>
    <dbReference type="NCBI Taxonomy" id="83263"/>
    <lineage>
        <taxon>Bacteria</taxon>
        <taxon>Pseudomonadati</taxon>
        <taxon>Pseudomonadota</taxon>
        <taxon>Alphaproteobacteria</taxon>
        <taxon>Hyphomicrobiales</taxon>
        <taxon>Phyllobacteriaceae</taxon>
        <taxon>Aminobacter</taxon>
    </lineage>
</organism>
<dbReference type="AlphaFoldDB" id="A0A380WQ87"/>
<dbReference type="OrthoDB" id="8866982at2"/>
<sequence>MARSRIRRRHEAERERIAAYEATLRQVVRPLRQPPDFKRALDEVLSGFGDAIRHRDAWRPQLKTRDPGRLRLAAARHLFAVYPVAAHLEQIWLDGSGLDADEIRLCKRWYVAAAGGQSLYKLGAAEWLTRKEVHCFLNPPAVLDFCETFWLAIARTYADDLGVAQRIARSKISRTPRGELAFWREAARFFAVHPLPIEEIDDLCDYLAARLERDRQYSLRGRTLASLERQMRDWHRDIAMVARIRAAQRQAEIRRGGGKDEGGWAGSPLANWSWRPSDSKASTRGEEFAVLQITKADELVAESRAMHHCVWTYAAKCIAGQASIWSLRRTGGGRADRMLTIELDPRNRAVQIRGFGNRTARQDELQVLGRWAKARGVSLVEH</sequence>
<dbReference type="RefSeq" id="WP_115732952.1">
    <property type="nucleotide sequence ID" value="NZ_BAAAVY010000037.1"/>
</dbReference>
<dbReference type="EMBL" id="UFSM01000001">
    <property type="protein sequence ID" value="SUU91018.1"/>
    <property type="molecule type" value="Genomic_DNA"/>
</dbReference>
<protein>
    <recommendedName>
        <fullName evidence="4">PcfJ-like protein</fullName>
    </recommendedName>
</protein>